<dbReference type="InterPro" id="IPR000453">
    <property type="entry name" value="Chorismate_synth"/>
</dbReference>
<dbReference type="GO" id="GO:0009423">
    <property type="term" value="P:chorismate biosynthetic process"/>
    <property type="evidence" value="ECO:0007669"/>
    <property type="project" value="UniProtKB-UniRule"/>
</dbReference>
<gene>
    <name evidence="12 15" type="primary">aroC</name>
    <name evidence="15" type="ORF">NS965_18640</name>
</gene>
<dbReference type="InterPro" id="IPR020541">
    <property type="entry name" value="Chorismate_synthase_CS"/>
</dbReference>
<dbReference type="InterPro" id="IPR035904">
    <property type="entry name" value="Chorismate_synth_AroC_sf"/>
</dbReference>
<feature type="binding site" evidence="12">
    <location>
        <begin position="293"/>
        <end position="297"/>
    </location>
    <ligand>
        <name>FMN</name>
        <dbReference type="ChEBI" id="CHEBI:58210"/>
    </ligand>
</feature>
<evidence type="ECO:0000256" key="1">
    <source>
        <dbReference type="ARBA" id="ARBA00005044"/>
    </source>
</evidence>
<keyword evidence="6 12" id="KW-0285">Flavoprotein</keyword>
<keyword evidence="8 12" id="KW-0274">FAD</keyword>
<dbReference type="SUPFAM" id="SSF103263">
    <property type="entry name" value="Chorismate synthase, AroC"/>
    <property type="match status" value="1"/>
</dbReference>
<feature type="binding site" evidence="12">
    <location>
        <begin position="125"/>
        <end position="127"/>
    </location>
    <ligand>
        <name>FMN</name>
        <dbReference type="ChEBI" id="CHEBI:58210"/>
    </ligand>
</feature>
<dbReference type="GO" id="GO:0010181">
    <property type="term" value="F:FMN binding"/>
    <property type="evidence" value="ECO:0007669"/>
    <property type="project" value="TreeGrafter"/>
</dbReference>
<keyword evidence="5 12" id="KW-0028">Amino-acid biosynthesis</keyword>
<dbReference type="EMBL" id="JANLFC010000064">
    <property type="protein sequence ID" value="MCR4450406.1"/>
    <property type="molecule type" value="Genomic_DNA"/>
</dbReference>
<evidence type="ECO:0000256" key="3">
    <source>
        <dbReference type="ARBA" id="ARBA00011881"/>
    </source>
</evidence>
<dbReference type="PANTHER" id="PTHR21085:SF0">
    <property type="entry name" value="CHORISMATE SYNTHASE"/>
    <property type="match status" value="1"/>
</dbReference>
<feature type="binding site" evidence="12">
    <location>
        <position position="54"/>
    </location>
    <ligand>
        <name>NADP(+)</name>
        <dbReference type="ChEBI" id="CHEBI:58349"/>
    </ligand>
</feature>
<comment type="pathway">
    <text evidence="1 12 13">Metabolic intermediate biosynthesis; chorismate biosynthesis; chorismate from D-erythrose 4-phosphate and phosphoenolpyruvate: step 7/7.</text>
</comment>
<evidence type="ECO:0000256" key="6">
    <source>
        <dbReference type="ARBA" id="ARBA00022630"/>
    </source>
</evidence>
<dbReference type="FunFam" id="3.60.150.10:FF:000001">
    <property type="entry name" value="Chorismate synthase"/>
    <property type="match status" value="1"/>
</dbReference>
<evidence type="ECO:0000256" key="2">
    <source>
        <dbReference type="ARBA" id="ARBA00008014"/>
    </source>
</evidence>
<dbReference type="GO" id="GO:0009073">
    <property type="term" value="P:aromatic amino acid family biosynthetic process"/>
    <property type="evidence" value="ECO:0007669"/>
    <property type="project" value="UniProtKB-KW"/>
</dbReference>
<name>A0AAW5MJG0_AERVE</name>
<feature type="binding site" evidence="12">
    <location>
        <position position="278"/>
    </location>
    <ligand>
        <name>FMN</name>
        <dbReference type="ChEBI" id="CHEBI:58210"/>
    </ligand>
</feature>
<feature type="binding site" evidence="12">
    <location>
        <position position="319"/>
    </location>
    <ligand>
        <name>FMN</name>
        <dbReference type="ChEBI" id="CHEBI:58210"/>
    </ligand>
</feature>
<dbReference type="PROSITE" id="PS00789">
    <property type="entry name" value="CHORISMATE_SYNTHASE_3"/>
    <property type="match status" value="1"/>
</dbReference>
<sequence>MAGNSFGQLFRVTTFGESHGLALGAVVDGCPPGLEISEADLQGDLDRRKPGTSRYTTPRREPDEVKILSGVFEGKTTGTSIGLLIENTDQRSKDYSDIKDLFRPGHADYTYHQKYGQRDYRGGGRSSARETAMRVAAGAIAKKYLKQVHGIEITGFLSQLGPIKAEAFDAVQIEQNPFFFPDAGKLEALDQYMRDLKKEGNSIGAKVQVIARNVPVGLGEPVFDRLDADIAHAMMGINAVKGVEIGDGFAVVEQKGSEHRDEMTPAGFASNHAGGILGGISSGQDIVVSMALKPTSSITVPGKTINTEGEAIEMITKGRHDPCVGIRAVPIAEAMLALVLMDHLLRHRAQNQGVLTHTPQLR</sequence>
<dbReference type="AlphaFoldDB" id="A0AAW5MJG0"/>
<keyword evidence="7 12" id="KW-0288">FMN</keyword>
<feature type="binding site" evidence="12">
    <location>
        <position position="48"/>
    </location>
    <ligand>
        <name>NADP(+)</name>
        <dbReference type="ChEBI" id="CHEBI:58349"/>
    </ligand>
</feature>
<dbReference type="PROSITE" id="PS00788">
    <property type="entry name" value="CHORISMATE_SYNTHASE_2"/>
    <property type="match status" value="1"/>
</dbReference>
<feature type="region of interest" description="Disordered" evidence="14">
    <location>
        <begin position="39"/>
        <end position="59"/>
    </location>
</feature>
<comment type="cofactor">
    <cofactor evidence="12 13">
        <name>FMNH2</name>
        <dbReference type="ChEBI" id="CHEBI:57618"/>
    </cofactor>
    <text evidence="12 13">Reduced FMN (FMNH(2)).</text>
</comment>
<evidence type="ECO:0000256" key="14">
    <source>
        <dbReference type="SAM" id="MobiDB-lite"/>
    </source>
</evidence>
<keyword evidence="9 12" id="KW-0521">NADP</keyword>
<evidence type="ECO:0000256" key="4">
    <source>
        <dbReference type="ARBA" id="ARBA00013036"/>
    </source>
</evidence>
<dbReference type="HAMAP" id="MF_00300">
    <property type="entry name" value="Chorismate_synth"/>
    <property type="match status" value="1"/>
</dbReference>
<evidence type="ECO:0000256" key="9">
    <source>
        <dbReference type="ARBA" id="ARBA00022857"/>
    </source>
</evidence>
<protein>
    <recommendedName>
        <fullName evidence="4 12">Chorismate synthase</fullName>
        <shortName evidence="12">CS</shortName>
        <ecNumber evidence="4 12">4.2.3.5</ecNumber>
    </recommendedName>
    <alternativeName>
        <fullName evidence="12">5-enolpyruvylshikimate-3-phosphate phospholyase</fullName>
    </alternativeName>
</protein>
<keyword evidence="10 12" id="KW-0057">Aromatic amino acid biosynthesis</keyword>
<evidence type="ECO:0000256" key="11">
    <source>
        <dbReference type="ARBA" id="ARBA00023239"/>
    </source>
</evidence>
<comment type="similarity">
    <text evidence="2 12 13">Belongs to the chorismate synthase family.</text>
</comment>
<dbReference type="PANTHER" id="PTHR21085">
    <property type="entry name" value="CHORISMATE SYNTHASE"/>
    <property type="match status" value="1"/>
</dbReference>
<dbReference type="GO" id="GO:0004107">
    <property type="term" value="F:chorismate synthase activity"/>
    <property type="evidence" value="ECO:0007669"/>
    <property type="project" value="UniProtKB-UniRule"/>
</dbReference>
<reference evidence="15" key="1">
    <citation type="submission" date="2022-08" db="EMBL/GenBank/DDBJ databases">
        <title>A global survey of hypervirulent Aeromonas hydrophila identified this emerging pathogen in farmed fish in the lower Mekong River basin.</title>
        <authorList>
            <person name="Xu T."/>
            <person name="Rasmussen-Ivey C.R."/>
            <person name="Moen F.S."/>
            <person name="Fernandez Bravo A."/>
            <person name="Lamy B."/>
            <person name="Beaz-Hidalgo R."/>
            <person name="Khan C.D."/>
            <person name="Castro Escarpulli G."/>
            <person name="Yasin I.S.M."/>
            <person name="Figueras M.J."/>
            <person name="Azzam Sayuti M."/>
            <person name="Karim M.M."/>
            <person name="Alam K.M."/>
            <person name="Le T.T.T."/>
            <person name="Thao N.H.P."/>
            <person name="Addo S."/>
            <person name="Duodu S."/>
            <person name="Ali S."/>
            <person name="Mey S."/>
            <person name="Somony T."/>
            <person name="Liles M.R."/>
        </authorList>
    </citation>
    <scope>NUCLEOTIDE SEQUENCE</scope>
    <source>
        <strain evidence="15">0.14</strain>
    </source>
</reference>
<dbReference type="Gene3D" id="3.60.150.10">
    <property type="entry name" value="Chorismate synthase AroC"/>
    <property type="match status" value="1"/>
</dbReference>
<evidence type="ECO:0000256" key="12">
    <source>
        <dbReference type="HAMAP-Rule" id="MF_00300"/>
    </source>
</evidence>
<organism evidence="15 16">
    <name type="scientific">Aeromonas veronii</name>
    <dbReference type="NCBI Taxonomy" id="654"/>
    <lineage>
        <taxon>Bacteria</taxon>
        <taxon>Pseudomonadati</taxon>
        <taxon>Pseudomonadota</taxon>
        <taxon>Gammaproteobacteria</taxon>
        <taxon>Aeromonadales</taxon>
        <taxon>Aeromonadaceae</taxon>
        <taxon>Aeromonas</taxon>
    </lineage>
</organism>
<evidence type="ECO:0000313" key="16">
    <source>
        <dbReference type="Proteomes" id="UP001204061"/>
    </source>
</evidence>
<evidence type="ECO:0000256" key="10">
    <source>
        <dbReference type="ARBA" id="ARBA00023141"/>
    </source>
</evidence>
<evidence type="ECO:0000313" key="15">
    <source>
        <dbReference type="EMBL" id="MCR4450406.1"/>
    </source>
</evidence>
<comment type="subunit">
    <text evidence="3 12">Homotetramer.</text>
</comment>
<evidence type="ECO:0000256" key="7">
    <source>
        <dbReference type="ARBA" id="ARBA00022643"/>
    </source>
</evidence>
<dbReference type="CDD" id="cd07304">
    <property type="entry name" value="Chorismate_synthase"/>
    <property type="match status" value="1"/>
</dbReference>
<dbReference type="Proteomes" id="UP001204061">
    <property type="component" value="Unassembled WGS sequence"/>
</dbReference>
<dbReference type="EC" id="4.2.3.5" evidence="4 12"/>
<comment type="function">
    <text evidence="12">Catalyzes the anti-1,4-elimination of the C-3 phosphate and the C-6 proR hydrogen from 5-enolpyruvylshikimate-3-phosphate (EPSP) to yield chorismate, which is the branch point compound that serves as the starting substrate for the three terminal pathways of aromatic amino acid biosynthesis. This reaction introduces a second double bond into the aromatic ring system.</text>
</comment>
<dbReference type="NCBIfam" id="TIGR00033">
    <property type="entry name" value="aroC"/>
    <property type="match status" value="1"/>
</dbReference>
<comment type="caution">
    <text evidence="15">The sequence shown here is derived from an EMBL/GenBank/DDBJ whole genome shotgun (WGS) entry which is preliminary data.</text>
</comment>
<proteinExistence type="inferred from homology"/>
<dbReference type="PROSITE" id="PS00787">
    <property type="entry name" value="CHORISMATE_SYNTHASE_1"/>
    <property type="match status" value="1"/>
</dbReference>
<dbReference type="NCBIfam" id="NF003793">
    <property type="entry name" value="PRK05382.1"/>
    <property type="match status" value="1"/>
</dbReference>
<accession>A0AAW5MJG0</accession>
<evidence type="ECO:0000256" key="5">
    <source>
        <dbReference type="ARBA" id="ARBA00022605"/>
    </source>
</evidence>
<dbReference type="PIRSF" id="PIRSF001456">
    <property type="entry name" value="Chorismate_synth"/>
    <property type="match status" value="1"/>
</dbReference>
<keyword evidence="11 12" id="KW-0456">Lyase</keyword>
<dbReference type="Pfam" id="PF01264">
    <property type="entry name" value="Chorismate_synt"/>
    <property type="match status" value="1"/>
</dbReference>
<evidence type="ECO:0000256" key="8">
    <source>
        <dbReference type="ARBA" id="ARBA00022827"/>
    </source>
</evidence>
<feature type="binding site" evidence="12">
    <location>
        <begin position="238"/>
        <end position="239"/>
    </location>
    <ligand>
        <name>FMN</name>
        <dbReference type="ChEBI" id="CHEBI:58210"/>
    </ligand>
</feature>
<dbReference type="GO" id="GO:0005829">
    <property type="term" value="C:cytosol"/>
    <property type="evidence" value="ECO:0007669"/>
    <property type="project" value="TreeGrafter"/>
</dbReference>
<dbReference type="RefSeq" id="WP_201914756.1">
    <property type="nucleotide sequence ID" value="NZ_AP027937.1"/>
</dbReference>
<comment type="catalytic activity">
    <reaction evidence="12 13">
        <text>5-O-(1-carboxyvinyl)-3-phosphoshikimate = chorismate + phosphate</text>
        <dbReference type="Rhea" id="RHEA:21020"/>
        <dbReference type="ChEBI" id="CHEBI:29748"/>
        <dbReference type="ChEBI" id="CHEBI:43474"/>
        <dbReference type="ChEBI" id="CHEBI:57701"/>
        <dbReference type="EC" id="4.2.3.5"/>
    </reaction>
</comment>
<dbReference type="GO" id="GO:0008652">
    <property type="term" value="P:amino acid biosynthetic process"/>
    <property type="evidence" value="ECO:0007669"/>
    <property type="project" value="UniProtKB-KW"/>
</dbReference>
<evidence type="ECO:0000256" key="13">
    <source>
        <dbReference type="RuleBase" id="RU000605"/>
    </source>
</evidence>